<name>M7BIG4_CHEMY</name>
<reference evidence="2" key="1">
    <citation type="journal article" date="2013" name="Nat. Genet.">
        <title>The draft genomes of soft-shell turtle and green sea turtle yield insights into the development and evolution of the turtle-specific body plan.</title>
        <authorList>
            <person name="Wang Z."/>
            <person name="Pascual-Anaya J."/>
            <person name="Zadissa A."/>
            <person name="Li W."/>
            <person name="Niimura Y."/>
            <person name="Huang Z."/>
            <person name="Li C."/>
            <person name="White S."/>
            <person name="Xiong Z."/>
            <person name="Fang D."/>
            <person name="Wang B."/>
            <person name="Ming Y."/>
            <person name="Chen Y."/>
            <person name="Zheng Y."/>
            <person name="Kuraku S."/>
            <person name="Pignatelli M."/>
            <person name="Herrero J."/>
            <person name="Beal K."/>
            <person name="Nozawa M."/>
            <person name="Li Q."/>
            <person name="Wang J."/>
            <person name="Zhang H."/>
            <person name="Yu L."/>
            <person name="Shigenobu S."/>
            <person name="Wang J."/>
            <person name="Liu J."/>
            <person name="Flicek P."/>
            <person name="Searle S."/>
            <person name="Wang J."/>
            <person name="Kuratani S."/>
            <person name="Yin Y."/>
            <person name="Aken B."/>
            <person name="Zhang G."/>
            <person name="Irie N."/>
        </authorList>
    </citation>
    <scope>NUCLEOTIDE SEQUENCE [LARGE SCALE GENOMIC DNA]</scope>
</reference>
<protein>
    <submittedName>
        <fullName evidence="1">Uncharacterized protein</fullName>
    </submittedName>
</protein>
<proteinExistence type="predicted"/>
<dbReference type="Proteomes" id="UP000031443">
    <property type="component" value="Unassembled WGS sequence"/>
</dbReference>
<evidence type="ECO:0000313" key="2">
    <source>
        <dbReference type="Proteomes" id="UP000031443"/>
    </source>
</evidence>
<gene>
    <name evidence="1" type="ORF">UY3_05790</name>
</gene>
<sequence>MPVASGSGLSAVGLYTVGEYGFPIYQAFSVESHQQQVHYESLKQQQQTLCSETAQKVAIVCSYLQGEQGKSLRNPDPKAPRELEDLSCVYLSLCIATHLPDLQLKINEPDSLGYRRSLPPLTVDLEETPYMAEGSSFCCSCPGLVKQKPAARFAKRRTSPWLWRRKLPLCGHFLKG</sequence>
<dbReference type="AlphaFoldDB" id="M7BIG4"/>
<evidence type="ECO:0000313" key="1">
    <source>
        <dbReference type="EMBL" id="EMP36989.1"/>
    </source>
</evidence>
<dbReference type="EMBL" id="KB523250">
    <property type="protein sequence ID" value="EMP36989.1"/>
    <property type="molecule type" value="Genomic_DNA"/>
</dbReference>
<organism evidence="1 2">
    <name type="scientific">Chelonia mydas</name>
    <name type="common">Green sea-turtle</name>
    <name type="synonym">Chelonia agassizi</name>
    <dbReference type="NCBI Taxonomy" id="8469"/>
    <lineage>
        <taxon>Eukaryota</taxon>
        <taxon>Metazoa</taxon>
        <taxon>Chordata</taxon>
        <taxon>Craniata</taxon>
        <taxon>Vertebrata</taxon>
        <taxon>Euteleostomi</taxon>
        <taxon>Archelosauria</taxon>
        <taxon>Testudinata</taxon>
        <taxon>Testudines</taxon>
        <taxon>Cryptodira</taxon>
        <taxon>Durocryptodira</taxon>
        <taxon>Americhelydia</taxon>
        <taxon>Chelonioidea</taxon>
        <taxon>Cheloniidae</taxon>
        <taxon>Chelonia</taxon>
    </lineage>
</organism>
<accession>M7BIG4</accession>
<keyword evidence="2" id="KW-1185">Reference proteome</keyword>